<dbReference type="Proteomes" id="UP000592216">
    <property type="component" value="Unassembled WGS sequence"/>
</dbReference>
<proteinExistence type="predicted"/>
<keyword evidence="3" id="KW-1185">Reference proteome</keyword>
<dbReference type="Proteomes" id="UP000523601">
    <property type="component" value="Unassembled WGS sequence"/>
</dbReference>
<protein>
    <submittedName>
        <fullName evidence="1">Uncharacterized protein</fullName>
    </submittedName>
</protein>
<dbReference type="RefSeq" id="WP_176853849.1">
    <property type="nucleotide sequence ID" value="NZ_JABCJD010000003.1"/>
</dbReference>
<sequence>MTTLIRNNPSHSVDIVDMDVFAAPPVAPLDMPQQVLETPRAERPFMTNLIRLLVPRQWA</sequence>
<evidence type="ECO:0000313" key="3">
    <source>
        <dbReference type="Proteomes" id="UP000523601"/>
    </source>
</evidence>
<gene>
    <name evidence="2" type="ORF">HJ526_08440</name>
    <name evidence="1" type="ORF">HJ536_11140</name>
</gene>
<dbReference type="EMBL" id="JABCJE010000004">
    <property type="protein sequence ID" value="NVO23908.1"/>
    <property type="molecule type" value="Genomic_DNA"/>
</dbReference>
<organism evidence="1 4">
    <name type="scientific">Donghicola mangrovi</name>
    <dbReference type="NCBI Taxonomy" id="2729614"/>
    <lineage>
        <taxon>Bacteria</taxon>
        <taxon>Pseudomonadati</taxon>
        <taxon>Pseudomonadota</taxon>
        <taxon>Alphaproteobacteria</taxon>
        <taxon>Rhodobacterales</taxon>
        <taxon>Roseobacteraceae</taxon>
        <taxon>Donghicola</taxon>
    </lineage>
</organism>
<comment type="caution">
    <text evidence="1">The sequence shown here is derived from an EMBL/GenBank/DDBJ whole genome shotgun (WGS) entry which is preliminary data.</text>
</comment>
<reference evidence="3 4" key="1">
    <citation type="submission" date="2020-04" db="EMBL/GenBank/DDBJ databases">
        <title>Donghicola sp., a member of the Rhodobacteraceae family isolated from mangrove forest in Thailand.</title>
        <authorList>
            <person name="Charoenyingcharoen P."/>
            <person name="Yukphan P."/>
        </authorList>
    </citation>
    <scope>NUCLEOTIDE SEQUENCE [LARGE SCALE GENOMIC DNA]</scope>
    <source>
        <strain evidence="1 4">B5-SW-15</strain>
        <strain evidence="2 3">C2-DW-16</strain>
    </source>
</reference>
<name>A0A850QAD6_9RHOB</name>
<accession>A0A850QAD6</accession>
<dbReference type="EMBL" id="JABCJD010000003">
    <property type="protein sequence ID" value="NVO27442.1"/>
    <property type="molecule type" value="Genomic_DNA"/>
</dbReference>
<evidence type="ECO:0000313" key="1">
    <source>
        <dbReference type="EMBL" id="NVO23908.1"/>
    </source>
</evidence>
<dbReference type="AlphaFoldDB" id="A0A850QAD6"/>
<evidence type="ECO:0000313" key="4">
    <source>
        <dbReference type="Proteomes" id="UP000592216"/>
    </source>
</evidence>
<evidence type="ECO:0000313" key="2">
    <source>
        <dbReference type="EMBL" id="NVO27442.1"/>
    </source>
</evidence>